<dbReference type="InterPro" id="IPR014729">
    <property type="entry name" value="Rossmann-like_a/b/a_fold"/>
</dbReference>
<dbReference type="EMBL" id="VUMB01000014">
    <property type="protein sequence ID" value="MSS40305.1"/>
    <property type="molecule type" value="Genomic_DNA"/>
</dbReference>
<dbReference type="PANTHER" id="PTHR30336">
    <property type="entry name" value="INNER MEMBRANE PROTEIN, PROBABLE PERMEASE"/>
    <property type="match status" value="1"/>
</dbReference>
<dbReference type="PANTHER" id="PTHR30336:SF4">
    <property type="entry name" value="ENVELOPE BIOGENESIS FACTOR ELYC"/>
    <property type="match status" value="1"/>
</dbReference>
<feature type="domain" description="DUF218" evidence="1">
    <location>
        <begin position="85"/>
        <end position="211"/>
    </location>
</feature>
<protein>
    <submittedName>
        <fullName evidence="2">YdcF family protein</fullName>
    </submittedName>
</protein>
<dbReference type="InterPro" id="IPR051599">
    <property type="entry name" value="Cell_Envelope_Assoc"/>
</dbReference>
<accession>A0A844FBH9</accession>
<dbReference type="Pfam" id="PF02698">
    <property type="entry name" value="DUF218"/>
    <property type="match status" value="1"/>
</dbReference>
<evidence type="ECO:0000313" key="2">
    <source>
        <dbReference type="EMBL" id="MSS40305.1"/>
    </source>
</evidence>
<dbReference type="RefSeq" id="WP_004605195.1">
    <property type="nucleotide sequence ID" value="NZ_AP025569.1"/>
</dbReference>
<comment type="caution">
    <text evidence="2">The sequence shown here is derived from an EMBL/GenBank/DDBJ whole genome shotgun (WGS) entry which is preliminary data.</text>
</comment>
<evidence type="ECO:0000259" key="1">
    <source>
        <dbReference type="Pfam" id="PF02698"/>
    </source>
</evidence>
<dbReference type="GeneID" id="62697495"/>
<dbReference type="GO" id="GO:0000270">
    <property type="term" value="P:peptidoglycan metabolic process"/>
    <property type="evidence" value="ECO:0007669"/>
    <property type="project" value="TreeGrafter"/>
</dbReference>
<sequence>MLTLLGAACLLYYAVLCVALKKWDSTFSRFWLAAGLGLWLYDYAAVRLGMEAAARKALLLPVAVFVVTELRIVMGMVPRGQKEYDYLIILGAHVEGRKITDSLYRRLNKALIYLKAHPGTRAVVSGGQGTGEDVTEAQAMEDYLIAQGIASYRIIKEEASTTTQENLKFSKRYMNCGEADVGIVSNNFHLYRACAYARRLGYGHPYPLAASCHPALLVNYMVRECFAVWKMWLFF</sequence>
<dbReference type="GO" id="GO:0005886">
    <property type="term" value="C:plasma membrane"/>
    <property type="evidence" value="ECO:0007669"/>
    <property type="project" value="TreeGrafter"/>
</dbReference>
<gene>
    <name evidence="2" type="ORF">FYJ37_08075</name>
</gene>
<dbReference type="AlphaFoldDB" id="A0A844FBH9"/>
<dbReference type="Gene3D" id="3.40.50.620">
    <property type="entry name" value="HUPs"/>
    <property type="match status" value="1"/>
</dbReference>
<dbReference type="Proteomes" id="UP000462363">
    <property type="component" value="Unassembled WGS sequence"/>
</dbReference>
<dbReference type="GO" id="GO:0043164">
    <property type="term" value="P:Gram-negative-bacterium-type cell wall biogenesis"/>
    <property type="evidence" value="ECO:0007669"/>
    <property type="project" value="TreeGrafter"/>
</dbReference>
<dbReference type="CDD" id="cd06259">
    <property type="entry name" value="YdcF-like"/>
    <property type="match status" value="1"/>
</dbReference>
<evidence type="ECO:0000313" key="3">
    <source>
        <dbReference type="Proteomes" id="UP000462363"/>
    </source>
</evidence>
<name>A0A844FBH9_CLOSV</name>
<reference evidence="2 3" key="1">
    <citation type="submission" date="2019-08" db="EMBL/GenBank/DDBJ databases">
        <title>In-depth cultivation of the pig gut microbiome towards novel bacterial diversity and tailored functional studies.</title>
        <authorList>
            <person name="Wylensek D."/>
            <person name="Hitch T.C.A."/>
            <person name="Clavel T."/>
        </authorList>
    </citation>
    <scope>NUCLEOTIDE SEQUENCE [LARGE SCALE GENOMIC DNA]</scope>
    <source>
        <strain evidence="2 3">BL-389-WT-3D</strain>
    </source>
</reference>
<organism evidence="2 3">
    <name type="scientific">Clostridium scindens (strain JCM 10418 / VPI 12708)</name>
    <dbReference type="NCBI Taxonomy" id="29347"/>
    <lineage>
        <taxon>Bacteria</taxon>
        <taxon>Bacillati</taxon>
        <taxon>Bacillota</taxon>
        <taxon>Clostridia</taxon>
        <taxon>Lachnospirales</taxon>
        <taxon>Lachnospiraceae</taxon>
    </lineage>
</organism>
<dbReference type="InterPro" id="IPR003848">
    <property type="entry name" value="DUF218"/>
</dbReference>
<proteinExistence type="predicted"/>